<protein>
    <submittedName>
        <fullName evidence="2">Uncharacterized protein</fullName>
    </submittedName>
</protein>
<feature type="compositionally biased region" description="Polar residues" evidence="1">
    <location>
        <begin position="1"/>
        <end position="13"/>
    </location>
</feature>
<gene>
    <name evidence="2" type="ORF">Daus18300_009042</name>
</gene>
<accession>A0ABR3WGH9</accession>
<feature type="region of interest" description="Disordered" evidence="1">
    <location>
        <begin position="1"/>
        <end position="21"/>
    </location>
</feature>
<reference evidence="2 3" key="1">
    <citation type="journal article" date="2024" name="IMA Fungus">
        <title>IMA Genome - F19 : A genome assembly and annotation guide to empower mycologists, including annotated draft genome sequences of Ceratocystis pirilliformis, Diaporthe australafricana, Fusarium ophioides, Paecilomyces lecythidis, and Sporothrix stenoceras.</title>
        <authorList>
            <person name="Aylward J."/>
            <person name="Wilson A.M."/>
            <person name="Visagie C.M."/>
            <person name="Spraker J."/>
            <person name="Barnes I."/>
            <person name="Buitendag C."/>
            <person name="Ceriani C."/>
            <person name="Del Mar Angel L."/>
            <person name="du Plessis D."/>
            <person name="Fuchs T."/>
            <person name="Gasser K."/>
            <person name="Kramer D."/>
            <person name="Li W."/>
            <person name="Munsamy K."/>
            <person name="Piso A."/>
            <person name="Price J.L."/>
            <person name="Sonnekus B."/>
            <person name="Thomas C."/>
            <person name="van der Nest A."/>
            <person name="van Dijk A."/>
            <person name="van Heerden A."/>
            <person name="van Vuuren N."/>
            <person name="Yilmaz N."/>
            <person name="Duong T.A."/>
            <person name="van der Merwe N.A."/>
            <person name="Wingfield M.J."/>
            <person name="Wingfield B.D."/>
        </authorList>
    </citation>
    <scope>NUCLEOTIDE SEQUENCE [LARGE SCALE GENOMIC DNA]</scope>
    <source>
        <strain evidence="2 3">CMW 18300</strain>
    </source>
</reference>
<dbReference type="EMBL" id="JAWRVE010000089">
    <property type="protein sequence ID" value="KAL1860699.1"/>
    <property type="molecule type" value="Genomic_DNA"/>
</dbReference>
<comment type="caution">
    <text evidence="2">The sequence shown here is derived from an EMBL/GenBank/DDBJ whole genome shotgun (WGS) entry which is preliminary data.</text>
</comment>
<name>A0ABR3WGH9_9PEZI</name>
<evidence type="ECO:0000313" key="2">
    <source>
        <dbReference type="EMBL" id="KAL1860699.1"/>
    </source>
</evidence>
<keyword evidence="3" id="KW-1185">Reference proteome</keyword>
<proteinExistence type="predicted"/>
<organism evidence="2 3">
    <name type="scientific">Diaporthe australafricana</name>
    <dbReference type="NCBI Taxonomy" id="127596"/>
    <lineage>
        <taxon>Eukaryota</taxon>
        <taxon>Fungi</taxon>
        <taxon>Dikarya</taxon>
        <taxon>Ascomycota</taxon>
        <taxon>Pezizomycotina</taxon>
        <taxon>Sordariomycetes</taxon>
        <taxon>Sordariomycetidae</taxon>
        <taxon>Diaporthales</taxon>
        <taxon>Diaporthaceae</taxon>
        <taxon>Diaporthe</taxon>
    </lineage>
</organism>
<evidence type="ECO:0000313" key="3">
    <source>
        <dbReference type="Proteomes" id="UP001583177"/>
    </source>
</evidence>
<evidence type="ECO:0000256" key="1">
    <source>
        <dbReference type="SAM" id="MobiDB-lite"/>
    </source>
</evidence>
<dbReference type="Proteomes" id="UP001583177">
    <property type="component" value="Unassembled WGS sequence"/>
</dbReference>
<sequence length="117" mass="13110">MADNQDPTIQSETGQDKRKAKQIEPQWISLTLVFYREPTPTILFPEDGKRPYVDKYGASYKYRPGDQVCISGTGEGPYYISEPQNGKYTLCDAGGQAAKGGKEFEESELKLYDPFGN</sequence>